<keyword evidence="5" id="KW-0449">Lipoprotein</keyword>
<evidence type="ECO:0000256" key="3">
    <source>
        <dbReference type="ARBA" id="ARBA00023136"/>
    </source>
</evidence>
<keyword evidence="4" id="KW-0564">Palmitate</keyword>
<feature type="region of interest" description="Disordered" evidence="6">
    <location>
        <begin position="203"/>
        <end position="222"/>
    </location>
</feature>
<evidence type="ECO:0000256" key="5">
    <source>
        <dbReference type="ARBA" id="ARBA00023288"/>
    </source>
</evidence>
<evidence type="ECO:0000256" key="6">
    <source>
        <dbReference type="SAM" id="MobiDB-lite"/>
    </source>
</evidence>
<dbReference type="Pfam" id="PF13416">
    <property type="entry name" value="SBP_bac_8"/>
    <property type="match status" value="1"/>
</dbReference>
<dbReference type="PANTHER" id="PTHR43649:SF33">
    <property type="entry name" value="POLYGALACTURONAN_RHAMNOGALACTURONAN-BINDING PROTEIN YTCQ"/>
    <property type="match status" value="1"/>
</dbReference>
<dbReference type="STRING" id="1348624.GCA_001591545_00258"/>
<evidence type="ECO:0000313" key="7">
    <source>
        <dbReference type="EMBL" id="SQI53896.1"/>
    </source>
</evidence>
<dbReference type="AlphaFoldDB" id="A0A2X4VP49"/>
<dbReference type="PANTHER" id="PTHR43649">
    <property type="entry name" value="ARABINOSE-BINDING PROTEIN-RELATED"/>
    <property type="match status" value="1"/>
</dbReference>
<dbReference type="KEGG" id="blen:NCTC4824_01162"/>
<evidence type="ECO:0000256" key="1">
    <source>
        <dbReference type="ARBA" id="ARBA00022475"/>
    </source>
</evidence>
<organism evidence="7 8">
    <name type="scientific">Lederbergia lenta</name>
    <name type="common">Bacillus lentus</name>
    <dbReference type="NCBI Taxonomy" id="1467"/>
    <lineage>
        <taxon>Bacteria</taxon>
        <taxon>Bacillati</taxon>
        <taxon>Bacillota</taxon>
        <taxon>Bacilli</taxon>
        <taxon>Bacillales</taxon>
        <taxon>Bacillaceae</taxon>
        <taxon>Lederbergia</taxon>
    </lineage>
</organism>
<dbReference type="EMBL" id="LS483476">
    <property type="protein sequence ID" value="SQI53896.1"/>
    <property type="molecule type" value="Genomic_DNA"/>
</dbReference>
<dbReference type="Gene3D" id="3.40.190.10">
    <property type="entry name" value="Periplasmic binding protein-like II"/>
    <property type="match status" value="2"/>
</dbReference>
<dbReference type="RefSeq" id="WP_066136384.1">
    <property type="nucleotide sequence ID" value="NZ_CBCSGM010000001.1"/>
</dbReference>
<dbReference type="InterPro" id="IPR006059">
    <property type="entry name" value="SBP"/>
</dbReference>
<accession>A0A2X4VP49</accession>
<keyword evidence="8" id="KW-1185">Reference proteome</keyword>
<evidence type="ECO:0000256" key="4">
    <source>
        <dbReference type="ARBA" id="ARBA00023139"/>
    </source>
</evidence>
<dbReference type="PROSITE" id="PS51257">
    <property type="entry name" value="PROKAR_LIPOPROTEIN"/>
    <property type="match status" value="1"/>
</dbReference>
<dbReference type="SUPFAM" id="SSF53850">
    <property type="entry name" value="Periplasmic binding protein-like II"/>
    <property type="match status" value="1"/>
</dbReference>
<proteinExistence type="predicted"/>
<name>A0A2X4VP49_LEDLE</name>
<dbReference type="Proteomes" id="UP000249134">
    <property type="component" value="Chromosome 1"/>
</dbReference>
<gene>
    <name evidence="7" type="primary">lipO_6</name>
    <name evidence="7" type="ORF">NCTC4824_01162</name>
</gene>
<evidence type="ECO:0000256" key="2">
    <source>
        <dbReference type="ARBA" id="ARBA00022729"/>
    </source>
</evidence>
<keyword evidence="1" id="KW-1003">Cell membrane</keyword>
<dbReference type="InterPro" id="IPR050490">
    <property type="entry name" value="Bact_solute-bd_prot1"/>
</dbReference>
<reference evidence="7 8" key="1">
    <citation type="submission" date="2018-06" db="EMBL/GenBank/DDBJ databases">
        <authorList>
            <consortium name="Pathogen Informatics"/>
            <person name="Doyle S."/>
        </authorList>
    </citation>
    <scope>NUCLEOTIDE SEQUENCE [LARGE SCALE GENOMIC DNA]</scope>
    <source>
        <strain evidence="7 8">NCTC4824</strain>
    </source>
</reference>
<feature type="compositionally biased region" description="Basic and acidic residues" evidence="6">
    <location>
        <begin position="203"/>
        <end position="217"/>
    </location>
</feature>
<keyword evidence="2" id="KW-0732">Signal</keyword>
<evidence type="ECO:0000313" key="8">
    <source>
        <dbReference type="Proteomes" id="UP000249134"/>
    </source>
</evidence>
<sequence length="548" mass="61512">MKKLTLTSLTLLLVVVLFLSGCVPSKKSTSSENSDPNGPVEVTIFTPKFSDDEDFSENEFTKMVEEKFNMKINWEYVNQDAAKEKRQLSLASGDYPDAYMLVTWLDNISKVDAQKYGKEGVFLPLNDLIKDQAPNIQKAMEDLPYLEKGMTAPDGNIYGLPLVNECYHCSVSGKMWINTEWLNNLNLEMPKTAEEFKEVMKAFKNDDPNGNGKKDEIPLSGETPKVGGNPIQFLMGAFIPNNGIDYINVNEGKLSLGAMQPEWKEGLKYVHSLYEEGLIDNGAFTQNSEAFKQLGTPEGDAILGAAAGQHSAIFVDLQSEHSKSYHVVPPLKGPNGAQYTSSNYGNVNNFAFAITDKAKGEKAEALIKLADYLYSEEGTIATTRGKEGVHWKKGDPEDIDLNGQQAKLVQIPQDPNLTDEEKDAMKYGWGERGPLGLTRTIRDYTAADIDEWSPEGFERRLFNATKKYDGFQPEEQFNFEAAWVDPEEAEEVALLKININKYIEEHMVQFATGSENIDKDWDNYIDGFKTLQVDRYLEIYQKAYDLGK</sequence>
<protein>
    <submittedName>
        <fullName evidence="7">Sugar ABC transporter substrate-binding protein</fullName>
    </submittedName>
</protein>
<keyword evidence="3" id="KW-0472">Membrane</keyword>